<keyword evidence="7" id="KW-1185">Reference proteome</keyword>
<protein>
    <submittedName>
        <fullName evidence="8">Lipoma HMGIC fusion partner-like protein 4</fullName>
    </submittedName>
</protein>
<accession>A0ABM1B8Z0</accession>
<dbReference type="Proteomes" id="UP000694941">
    <property type="component" value="Unplaced"/>
</dbReference>
<feature type="compositionally biased region" description="Polar residues" evidence="5">
    <location>
        <begin position="73"/>
        <end position="87"/>
    </location>
</feature>
<evidence type="ECO:0000313" key="8">
    <source>
        <dbReference type="RefSeq" id="XP_013777227.1"/>
    </source>
</evidence>
<keyword evidence="4 6" id="KW-0472">Membrane</keyword>
<evidence type="ECO:0000256" key="5">
    <source>
        <dbReference type="SAM" id="MobiDB-lite"/>
    </source>
</evidence>
<dbReference type="RefSeq" id="XP_013777227.1">
    <property type="nucleotide sequence ID" value="XM_013921773.2"/>
</dbReference>
<dbReference type="PANTHER" id="PTHR12489">
    <property type="entry name" value="LIPOMA HMGIC FUSION PARTNER-LIKE PROTEIN"/>
    <property type="match status" value="1"/>
</dbReference>
<reference evidence="8" key="1">
    <citation type="submission" date="2025-08" db="UniProtKB">
        <authorList>
            <consortium name="RefSeq"/>
        </authorList>
    </citation>
    <scope>IDENTIFICATION</scope>
    <source>
        <tissue evidence="8">Muscle</tissue>
    </source>
</reference>
<organism evidence="7 8">
    <name type="scientific">Limulus polyphemus</name>
    <name type="common">Atlantic horseshoe crab</name>
    <dbReference type="NCBI Taxonomy" id="6850"/>
    <lineage>
        <taxon>Eukaryota</taxon>
        <taxon>Metazoa</taxon>
        <taxon>Ecdysozoa</taxon>
        <taxon>Arthropoda</taxon>
        <taxon>Chelicerata</taxon>
        <taxon>Merostomata</taxon>
        <taxon>Xiphosura</taxon>
        <taxon>Limulidae</taxon>
        <taxon>Limulus</taxon>
    </lineage>
</organism>
<evidence type="ECO:0000256" key="6">
    <source>
        <dbReference type="SAM" id="Phobius"/>
    </source>
</evidence>
<feature type="region of interest" description="Disordered" evidence="5">
    <location>
        <begin position="73"/>
        <end position="144"/>
    </location>
</feature>
<name>A0ABM1B8Z0_LIMPO</name>
<comment type="subcellular location">
    <subcellularLocation>
        <location evidence="1">Membrane</location>
        <topology evidence="1">Multi-pass membrane protein</topology>
    </subcellularLocation>
</comment>
<evidence type="ECO:0000256" key="1">
    <source>
        <dbReference type="ARBA" id="ARBA00004141"/>
    </source>
</evidence>
<gene>
    <name evidence="8" type="primary">LOC106461905</name>
</gene>
<sequence length="144" mass="16264">MLVGVLTFPAGWDSEVVREVCGPEATDFNPGQCDLRWAYILAIIGVCDCTVLAILAFVLGSRYVRLLPDQYISSNSPKQRDTSTNYISDRHSLTSRKSNNLEPPMLVHPIGDPERFSEYSHRTGRSKSSWSRDDFESSINNYQM</sequence>
<dbReference type="PANTHER" id="PTHR12489:SF1">
    <property type="entry name" value="LP10272P"/>
    <property type="match status" value="1"/>
</dbReference>
<dbReference type="Pfam" id="PF10242">
    <property type="entry name" value="L_HMGIC_fpl"/>
    <property type="match status" value="1"/>
</dbReference>
<keyword evidence="3 6" id="KW-1133">Transmembrane helix</keyword>
<proteinExistence type="predicted"/>
<dbReference type="InterPro" id="IPR019372">
    <property type="entry name" value="LHFPL"/>
</dbReference>
<evidence type="ECO:0000256" key="2">
    <source>
        <dbReference type="ARBA" id="ARBA00022692"/>
    </source>
</evidence>
<evidence type="ECO:0000256" key="3">
    <source>
        <dbReference type="ARBA" id="ARBA00022989"/>
    </source>
</evidence>
<evidence type="ECO:0000313" key="7">
    <source>
        <dbReference type="Proteomes" id="UP000694941"/>
    </source>
</evidence>
<keyword evidence="2 6" id="KW-0812">Transmembrane</keyword>
<dbReference type="GeneID" id="106461905"/>
<feature type="transmembrane region" description="Helical" evidence="6">
    <location>
        <begin position="37"/>
        <end position="59"/>
    </location>
</feature>
<feature type="compositionally biased region" description="Basic and acidic residues" evidence="5">
    <location>
        <begin position="111"/>
        <end position="121"/>
    </location>
</feature>
<evidence type="ECO:0000256" key="4">
    <source>
        <dbReference type="ARBA" id="ARBA00023136"/>
    </source>
</evidence>